<protein>
    <submittedName>
        <fullName evidence="1">Uncharacterized protein</fullName>
    </submittedName>
</protein>
<reference evidence="1" key="1">
    <citation type="submission" date="2014-07" db="EMBL/GenBank/DDBJ databases">
        <title>Identification of a novel salt tolerance gene in wild soybean by whole-genome sequencing.</title>
        <authorList>
            <person name="Lam H.-M."/>
            <person name="Qi X."/>
            <person name="Li M.-W."/>
            <person name="Liu X."/>
            <person name="Xie M."/>
            <person name="Ni M."/>
            <person name="Xu X."/>
        </authorList>
    </citation>
    <scope>NUCLEOTIDE SEQUENCE [LARGE SCALE GENOMIC DNA]</scope>
    <source>
        <tissue evidence="1">Root</tissue>
    </source>
</reference>
<proteinExistence type="predicted"/>
<organism evidence="1">
    <name type="scientific">Glycine soja</name>
    <name type="common">Wild soybean</name>
    <dbReference type="NCBI Taxonomy" id="3848"/>
    <lineage>
        <taxon>Eukaryota</taxon>
        <taxon>Viridiplantae</taxon>
        <taxon>Streptophyta</taxon>
        <taxon>Embryophyta</taxon>
        <taxon>Tracheophyta</taxon>
        <taxon>Spermatophyta</taxon>
        <taxon>Magnoliopsida</taxon>
        <taxon>eudicotyledons</taxon>
        <taxon>Gunneridae</taxon>
        <taxon>Pentapetalae</taxon>
        <taxon>rosids</taxon>
        <taxon>fabids</taxon>
        <taxon>Fabales</taxon>
        <taxon>Fabaceae</taxon>
        <taxon>Papilionoideae</taxon>
        <taxon>50 kb inversion clade</taxon>
        <taxon>NPAAA clade</taxon>
        <taxon>indigoferoid/millettioid clade</taxon>
        <taxon>Phaseoleae</taxon>
        <taxon>Glycine</taxon>
        <taxon>Glycine subgen. Soja</taxon>
    </lineage>
</organism>
<dbReference type="AlphaFoldDB" id="A0A0B2SLC4"/>
<gene>
    <name evidence="1" type="ORF">glysoja_043410</name>
</gene>
<sequence>MAIKDFQSLTSFILHRIRQILGECLYKIDFRHGVLNEVLNVISNHDSILLSFETSDADFTKHVLIAYKT</sequence>
<name>A0A0B2SLC4_GLYSO</name>
<accession>A0A0B2SLC4</accession>
<dbReference type="EMBL" id="KN641778">
    <property type="protein sequence ID" value="KHN45770.1"/>
    <property type="molecule type" value="Genomic_DNA"/>
</dbReference>
<dbReference type="Proteomes" id="UP000053555">
    <property type="component" value="Unassembled WGS sequence"/>
</dbReference>
<evidence type="ECO:0000313" key="1">
    <source>
        <dbReference type="EMBL" id="KHN45770.1"/>
    </source>
</evidence>